<reference evidence="2" key="1">
    <citation type="submission" date="2021-02" db="EMBL/GenBank/DDBJ databases">
        <authorList>
            <person name="Nowell W R."/>
        </authorList>
    </citation>
    <scope>NUCLEOTIDE SEQUENCE</scope>
</reference>
<gene>
    <name evidence="1" type="ORF">OVA965_LOCUS28837</name>
    <name evidence="2" type="ORF">TMI583_LOCUS29597</name>
</gene>
<sequence length="68" mass="7675">MANICSQMIQLISRDSSWPIALSPGLMTVGISSSSYLLLPEEERTKTFSCRSMLLHMKKIWGLCNKIK</sequence>
<name>A0A8S2QN24_9BILA</name>
<evidence type="ECO:0000313" key="3">
    <source>
        <dbReference type="Proteomes" id="UP000682733"/>
    </source>
</evidence>
<dbReference type="EMBL" id="CAJOBA010041484">
    <property type="protein sequence ID" value="CAF4114991.1"/>
    <property type="molecule type" value="Genomic_DNA"/>
</dbReference>
<dbReference type="EMBL" id="CAJNOK010019902">
    <property type="protein sequence ID" value="CAF1307789.1"/>
    <property type="molecule type" value="Genomic_DNA"/>
</dbReference>
<organism evidence="2 3">
    <name type="scientific">Didymodactylos carnosus</name>
    <dbReference type="NCBI Taxonomy" id="1234261"/>
    <lineage>
        <taxon>Eukaryota</taxon>
        <taxon>Metazoa</taxon>
        <taxon>Spiralia</taxon>
        <taxon>Gnathifera</taxon>
        <taxon>Rotifera</taxon>
        <taxon>Eurotatoria</taxon>
        <taxon>Bdelloidea</taxon>
        <taxon>Philodinida</taxon>
        <taxon>Philodinidae</taxon>
        <taxon>Didymodactylos</taxon>
    </lineage>
</organism>
<evidence type="ECO:0000313" key="1">
    <source>
        <dbReference type="EMBL" id="CAF1307789.1"/>
    </source>
</evidence>
<comment type="caution">
    <text evidence="2">The sequence shown here is derived from an EMBL/GenBank/DDBJ whole genome shotgun (WGS) entry which is preliminary data.</text>
</comment>
<feature type="non-terminal residue" evidence="2">
    <location>
        <position position="68"/>
    </location>
</feature>
<dbReference type="Proteomes" id="UP000677228">
    <property type="component" value="Unassembled WGS sequence"/>
</dbReference>
<dbReference type="Proteomes" id="UP000682733">
    <property type="component" value="Unassembled WGS sequence"/>
</dbReference>
<dbReference type="AlphaFoldDB" id="A0A8S2QN24"/>
<evidence type="ECO:0000313" key="2">
    <source>
        <dbReference type="EMBL" id="CAF4114991.1"/>
    </source>
</evidence>
<proteinExistence type="predicted"/>
<protein>
    <submittedName>
        <fullName evidence="2">Uncharacterized protein</fullName>
    </submittedName>
</protein>
<accession>A0A8S2QN24</accession>